<gene>
    <name evidence="1" type="ORF">DFQ27_000863</name>
</gene>
<dbReference type="InterPro" id="IPR032675">
    <property type="entry name" value="LRR_dom_sf"/>
</dbReference>
<dbReference type="Proteomes" id="UP000807716">
    <property type="component" value="Unassembled WGS sequence"/>
</dbReference>
<dbReference type="OrthoDB" id="2448743at2759"/>
<feature type="non-terminal residue" evidence="1">
    <location>
        <position position="267"/>
    </location>
</feature>
<reference evidence="1" key="1">
    <citation type="journal article" date="2020" name="Fungal Divers.">
        <title>Resolving the Mortierellaceae phylogeny through synthesis of multi-gene phylogenetics and phylogenomics.</title>
        <authorList>
            <person name="Vandepol N."/>
            <person name="Liber J."/>
            <person name="Desiro A."/>
            <person name="Na H."/>
            <person name="Kennedy M."/>
            <person name="Barry K."/>
            <person name="Grigoriev I.V."/>
            <person name="Miller A.N."/>
            <person name="O'Donnell K."/>
            <person name="Stajich J.E."/>
            <person name="Bonito G."/>
        </authorList>
    </citation>
    <scope>NUCLEOTIDE SEQUENCE</scope>
    <source>
        <strain evidence="1">BC1065</strain>
    </source>
</reference>
<evidence type="ECO:0000313" key="2">
    <source>
        <dbReference type="Proteomes" id="UP000807716"/>
    </source>
</evidence>
<sequence length="267" mass="30673">HLALGSLKKMNTQAIAATLSSSLTRLVSLEFGHIEPDTVQTVCDMLKSIPNGQLRDVTLSSPRQSILQVLGEHHSRGLERLRLGDVRESEHGGYLPILAGCVRLRSLRVQTKCLSQAVYIDLRTIIGQPWVCLDLEELILPLRLVHPCRSARLIDQAQAEKEELAPGDYEPKQVEMVFMRRLGSLTRLRRLDLHNHRDRYNYQLHGDLGPPQDMLWRLPCGLHMLSGLNRLQDLHLGHRQFCMNLAEFEWIKTHWTSLERLVCYDLR</sequence>
<dbReference type="SUPFAM" id="SSF52047">
    <property type="entry name" value="RNI-like"/>
    <property type="match status" value="1"/>
</dbReference>
<dbReference type="EMBL" id="JAAAJB010001247">
    <property type="protein sequence ID" value="KAG0248499.1"/>
    <property type="molecule type" value="Genomic_DNA"/>
</dbReference>
<protein>
    <submittedName>
        <fullName evidence="1">Uncharacterized protein</fullName>
    </submittedName>
</protein>
<proteinExistence type="predicted"/>
<accession>A0A9P6PL18</accession>
<keyword evidence="2" id="KW-1185">Reference proteome</keyword>
<evidence type="ECO:0000313" key="1">
    <source>
        <dbReference type="EMBL" id="KAG0248499.1"/>
    </source>
</evidence>
<dbReference type="Gene3D" id="3.80.10.10">
    <property type="entry name" value="Ribonuclease Inhibitor"/>
    <property type="match status" value="1"/>
</dbReference>
<feature type="non-terminal residue" evidence="1">
    <location>
        <position position="1"/>
    </location>
</feature>
<dbReference type="AlphaFoldDB" id="A0A9P6PL18"/>
<name>A0A9P6PL18_9FUNG</name>
<organism evidence="1 2">
    <name type="scientific">Actinomortierella ambigua</name>
    <dbReference type="NCBI Taxonomy" id="1343610"/>
    <lineage>
        <taxon>Eukaryota</taxon>
        <taxon>Fungi</taxon>
        <taxon>Fungi incertae sedis</taxon>
        <taxon>Mucoromycota</taxon>
        <taxon>Mortierellomycotina</taxon>
        <taxon>Mortierellomycetes</taxon>
        <taxon>Mortierellales</taxon>
        <taxon>Mortierellaceae</taxon>
        <taxon>Actinomortierella</taxon>
    </lineage>
</organism>
<comment type="caution">
    <text evidence="1">The sequence shown here is derived from an EMBL/GenBank/DDBJ whole genome shotgun (WGS) entry which is preliminary data.</text>
</comment>